<evidence type="ECO:0000256" key="2">
    <source>
        <dbReference type="ARBA" id="ARBA00022525"/>
    </source>
</evidence>
<reference evidence="3 4" key="1">
    <citation type="submission" date="2016-10" db="EMBL/GenBank/DDBJ databases">
        <authorList>
            <person name="de Groot N.N."/>
        </authorList>
    </citation>
    <scope>NUCLEOTIDE SEQUENCE [LARGE SCALE GENOMIC DNA]</scope>
    <source>
        <strain evidence="3 4">CGMCC 1.12333</strain>
    </source>
</reference>
<dbReference type="SUPFAM" id="SSF101898">
    <property type="entry name" value="NHL repeat"/>
    <property type="match status" value="1"/>
</dbReference>
<dbReference type="PANTHER" id="PTHR10009">
    <property type="entry name" value="PROTEIN YELLOW-RELATED"/>
    <property type="match status" value="1"/>
</dbReference>
<dbReference type="InterPro" id="IPR011042">
    <property type="entry name" value="6-blade_b-propeller_TolB-like"/>
</dbReference>
<dbReference type="PANTHER" id="PTHR10009:SF18">
    <property type="entry name" value="PROTEIN YELLOW-LIKE PROTEIN"/>
    <property type="match status" value="1"/>
</dbReference>
<dbReference type="AlphaFoldDB" id="A0A1I7HGN1"/>
<protein>
    <submittedName>
        <fullName evidence="3">Major royal jelly protein</fullName>
    </submittedName>
</protein>
<keyword evidence="4" id="KW-1185">Reference proteome</keyword>
<dbReference type="InterPro" id="IPR017996">
    <property type="entry name" value="MRJP/yellow-related"/>
</dbReference>
<evidence type="ECO:0000256" key="1">
    <source>
        <dbReference type="ARBA" id="ARBA00004613"/>
    </source>
</evidence>
<dbReference type="Pfam" id="PF03022">
    <property type="entry name" value="MRJP"/>
    <property type="match status" value="1"/>
</dbReference>
<dbReference type="Gene3D" id="2.120.10.30">
    <property type="entry name" value="TolB, C-terminal domain"/>
    <property type="match status" value="1"/>
</dbReference>
<dbReference type="Proteomes" id="UP000199138">
    <property type="component" value="Unassembled WGS sequence"/>
</dbReference>
<proteinExistence type="predicted"/>
<gene>
    <name evidence="3" type="ORF">SAMN05216480_10951</name>
</gene>
<evidence type="ECO:0000313" key="3">
    <source>
        <dbReference type="EMBL" id="SFU59863.1"/>
    </source>
</evidence>
<accession>A0A1I7HGN1</accession>
<comment type="subcellular location">
    <subcellularLocation>
        <location evidence="1">Secreted</location>
    </subcellularLocation>
</comment>
<dbReference type="STRING" id="1224947.SAMN05216480_10951"/>
<organism evidence="3 4">
    <name type="scientific">Pustulibacterium marinum</name>
    <dbReference type="NCBI Taxonomy" id="1224947"/>
    <lineage>
        <taxon>Bacteria</taxon>
        <taxon>Pseudomonadati</taxon>
        <taxon>Bacteroidota</taxon>
        <taxon>Flavobacteriia</taxon>
        <taxon>Flavobacteriales</taxon>
        <taxon>Flavobacteriaceae</taxon>
        <taxon>Pustulibacterium</taxon>
    </lineage>
</organism>
<sequence>MAAIVLALSVSKKTFSQMPNQIPKNISLEYQLEKEAAGVAVSDDGRVFLALPRGGENHQLPSVVEMAGQKMVAFPNSEINKNVNSDYKNHLVSVLGITLYKNTLWILDQGKRAGIDGIPDGSTKVVAVDINTKKVIKNIPIPKPFFRESIQLNDLRYDPTHGKEGMIYITNNGFSKPDQSLIVLDVASGELREVFKDIPEVSPVKGFISYVEGKPHVLNFDKPTMPQGGVNGIELSKDFKKLIWTTPTNPDYYSISTDKISDFTLTDFDLRKEIKWEGKIVSNGGIAIDEEGSIYFGDASRYSIIKKDTQGNVSLVAYDPRLIWPDGMAVKNGFLYVTIGQWHRLPNMNDGKDLRTQPYQVLKIPLNN</sequence>
<dbReference type="GO" id="GO:0005576">
    <property type="term" value="C:extracellular region"/>
    <property type="evidence" value="ECO:0007669"/>
    <property type="project" value="UniProtKB-SubCell"/>
</dbReference>
<dbReference type="EMBL" id="FPBK01000009">
    <property type="protein sequence ID" value="SFU59863.1"/>
    <property type="molecule type" value="Genomic_DNA"/>
</dbReference>
<name>A0A1I7HGN1_9FLAO</name>
<evidence type="ECO:0000313" key="4">
    <source>
        <dbReference type="Proteomes" id="UP000199138"/>
    </source>
</evidence>
<keyword evidence="2" id="KW-0964">Secreted</keyword>